<organism evidence="1">
    <name type="scientific">Anguilla anguilla</name>
    <name type="common">European freshwater eel</name>
    <name type="synonym">Muraena anguilla</name>
    <dbReference type="NCBI Taxonomy" id="7936"/>
    <lineage>
        <taxon>Eukaryota</taxon>
        <taxon>Metazoa</taxon>
        <taxon>Chordata</taxon>
        <taxon>Craniata</taxon>
        <taxon>Vertebrata</taxon>
        <taxon>Euteleostomi</taxon>
        <taxon>Actinopterygii</taxon>
        <taxon>Neopterygii</taxon>
        <taxon>Teleostei</taxon>
        <taxon>Anguilliformes</taxon>
        <taxon>Anguillidae</taxon>
        <taxon>Anguilla</taxon>
    </lineage>
</organism>
<proteinExistence type="predicted"/>
<dbReference type="AlphaFoldDB" id="A0A0E9XRH2"/>
<dbReference type="Gene3D" id="3.30.40.10">
    <property type="entry name" value="Zinc/RING finger domain, C3HC4 (zinc finger)"/>
    <property type="match status" value="1"/>
</dbReference>
<protein>
    <submittedName>
        <fullName evidence="1">Uncharacterized protein</fullName>
    </submittedName>
</protein>
<reference evidence="1" key="2">
    <citation type="journal article" date="2015" name="Fish Shellfish Immunol.">
        <title>Early steps in the European eel (Anguilla anguilla)-Vibrio vulnificus interaction in the gills: Role of the RtxA13 toxin.</title>
        <authorList>
            <person name="Callol A."/>
            <person name="Pajuelo D."/>
            <person name="Ebbesson L."/>
            <person name="Teles M."/>
            <person name="MacKenzie S."/>
            <person name="Amaro C."/>
        </authorList>
    </citation>
    <scope>NUCLEOTIDE SEQUENCE</scope>
</reference>
<accession>A0A0E9XRH2</accession>
<name>A0A0E9XRH2_ANGAN</name>
<dbReference type="InterPro" id="IPR013083">
    <property type="entry name" value="Znf_RING/FYVE/PHD"/>
</dbReference>
<sequence>MDQPVIAPCCSEIVGCKGCMQKQLQSSNECIKCQRPCSSQSIIEVFGLQDLLGLIRQEKNQIERNAF</sequence>
<evidence type="ECO:0000313" key="1">
    <source>
        <dbReference type="EMBL" id="JAI04456.1"/>
    </source>
</evidence>
<reference evidence="1" key="1">
    <citation type="submission" date="2014-11" db="EMBL/GenBank/DDBJ databases">
        <authorList>
            <person name="Amaro Gonzalez C."/>
        </authorList>
    </citation>
    <scope>NUCLEOTIDE SEQUENCE</scope>
</reference>
<dbReference type="EMBL" id="GBXM01004122">
    <property type="protein sequence ID" value="JAI04456.1"/>
    <property type="molecule type" value="Transcribed_RNA"/>
</dbReference>